<protein>
    <recommendedName>
        <fullName evidence="5">Transmembrane protein</fullName>
    </recommendedName>
</protein>
<accession>A0A9P7V1T4</accession>
<feature type="transmembrane region" description="Helical" evidence="2">
    <location>
        <begin position="30"/>
        <end position="54"/>
    </location>
</feature>
<proteinExistence type="predicted"/>
<comment type="caution">
    <text evidence="3">The sequence shown here is derived from an EMBL/GenBank/DDBJ whole genome shotgun (WGS) entry which is preliminary data.</text>
</comment>
<keyword evidence="2" id="KW-0472">Membrane</keyword>
<gene>
    <name evidence="3" type="ORF">E1B28_000649</name>
</gene>
<evidence type="ECO:0000256" key="1">
    <source>
        <dbReference type="SAM" id="MobiDB-lite"/>
    </source>
</evidence>
<evidence type="ECO:0008006" key="5">
    <source>
        <dbReference type="Google" id="ProtNLM"/>
    </source>
</evidence>
<feature type="region of interest" description="Disordered" evidence="1">
    <location>
        <begin position="78"/>
        <end position="98"/>
    </location>
</feature>
<dbReference type="Proteomes" id="UP001049176">
    <property type="component" value="Chromosome 1"/>
</dbReference>
<dbReference type="AlphaFoldDB" id="A0A9P7V1T4"/>
<feature type="region of interest" description="Disordered" evidence="1">
    <location>
        <begin position="122"/>
        <end position="208"/>
    </location>
</feature>
<keyword evidence="2" id="KW-1133">Transmembrane helix</keyword>
<dbReference type="EMBL" id="CM032181">
    <property type="protein sequence ID" value="KAG7098739.1"/>
    <property type="molecule type" value="Genomic_DNA"/>
</dbReference>
<dbReference type="GeneID" id="66069725"/>
<feature type="compositionally biased region" description="Basic residues" evidence="1">
    <location>
        <begin position="199"/>
        <end position="208"/>
    </location>
</feature>
<organism evidence="3 4">
    <name type="scientific">Marasmius oreades</name>
    <name type="common">fairy-ring Marasmius</name>
    <dbReference type="NCBI Taxonomy" id="181124"/>
    <lineage>
        <taxon>Eukaryota</taxon>
        <taxon>Fungi</taxon>
        <taxon>Dikarya</taxon>
        <taxon>Basidiomycota</taxon>
        <taxon>Agaricomycotina</taxon>
        <taxon>Agaricomycetes</taxon>
        <taxon>Agaricomycetidae</taxon>
        <taxon>Agaricales</taxon>
        <taxon>Marasmiineae</taxon>
        <taxon>Marasmiaceae</taxon>
        <taxon>Marasmius</taxon>
    </lineage>
</organism>
<dbReference type="OrthoDB" id="3363417at2759"/>
<keyword evidence="2" id="KW-0812">Transmembrane</keyword>
<evidence type="ECO:0000256" key="2">
    <source>
        <dbReference type="SAM" id="Phobius"/>
    </source>
</evidence>
<name>A0A9P7V1T4_9AGAR</name>
<sequence length="208" mass="22653">MANVTSTSFPRLLWSYYVDYLWNYHPESNVARVASVFRILALVLILPILVLSLLDVSSYVIARTLGIVDDVKASTSDRKTLHTMHPPPSIRVDSPKTDDTMIASSTTVLVGGGGTPQSLALASSQSSLAAPEATSPDASPPEYFTSEGNNLKLSGFDVFSPAPSQPPSPTLSRQQLPPDLQMSPVYQVPQDQLEDGIHFRRRKRGESK</sequence>
<evidence type="ECO:0000313" key="4">
    <source>
        <dbReference type="Proteomes" id="UP001049176"/>
    </source>
</evidence>
<evidence type="ECO:0000313" key="3">
    <source>
        <dbReference type="EMBL" id="KAG7098739.1"/>
    </source>
</evidence>
<keyword evidence="4" id="KW-1185">Reference proteome</keyword>
<reference evidence="3" key="1">
    <citation type="journal article" date="2021" name="Genome Biol. Evol.">
        <title>The assembled and annotated genome of the fairy-ring fungus Marasmius oreades.</title>
        <authorList>
            <person name="Hiltunen M."/>
            <person name="Ament-Velasquez S.L."/>
            <person name="Johannesson H."/>
        </authorList>
    </citation>
    <scope>NUCLEOTIDE SEQUENCE</scope>
    <source>
        <strain evidence="3">03SP1</strain>
    </source>
</reference>
<dbReference type="RefSeq" id="XP_043015209.1">
    <property type="nucleotide sequence ID" value="XM_043146506.1"/>
</dbReference>
<dbReference type="KEGG" id="more:E1B28_000649"/>